<evidence type="ECO:0000313" key="1">
    <source>
        <dbReference type="EMBL" id="SDE97326.1"/>
    </source>
</evidence>
<dbReference type="EMBL" id="LT629690">
    <property type="protein sequence ID" value="SDE97326.1"/>
    <property type="molecule type" value="Genomic_DNA"/>
</dbReference>
<gene>
    <name evidence="1" type="ORF">SAMN05444167_0989</name>
</gene>
<organism evidence="1 2">
    <name type="scientific">Terriglobus roseus</name>
    <dbReference type="NCBI Taxonomy" id="392734"/>
    <lineage>
        <taxon>Bacteria</taxon>
        <taxon>Pseudomonadati</taxon>
        <taxon>Acidobacteriota</taxon>
        <taxon>Terriglobia</taxon>
        <taxon>Terriglobales</taxon>
        <taxon>Acidobacteriaceae</taxon>
        <taxon>Terriglobus</taxon>
    </lineage>
</organism>
<protein>
    <submittedName>
        <fullName evidence="1">Uncharacterized protein</fullName>
    </submittedName>
</protein>
<dbReference type="Proteomes" id="UP000182427">
    <property type="component" value="Chromosome I"/>
</dbReference>
<dbReference type="AlphaFoldDB" id="A0A1G7HAB9"/>
<reference evidence="1 2" key="1">
    <citation type="submission" date="2016-10" db="EMBL/GenBank/DDBJ databases">
        <authorList>
            <person name="de Groot N.N."/>
        </authorList>
    </citation>
    <scope>NUCLEOTIDE SEQUENCE [LARGE SCALE GENOMIC DNA]</scope>
    <source>
        <strain evidence="1 2">GAS232</strain>
    </source>
</reference>
<evidence type="ECO:0000313" key="2">
    <source>
        <dbReference type="Proteomes" id="UP000182427"/>
    </source>
</evidence>
<accession>A0A1G7HAB9</accession>
<proteinExistence type="predicted"/>
<name>A0A1G7HAB9_9BACT</name>
<keyword evidence="2" id="KW-1185">Reference proteome</keyword>
<sequence length="62" mass="7190">MQGRVKAFELLRFISLHRELLDASSEAKQELLLNSRRMLEIKIDPGRHGKHVFASLEYIQIG</sequence>